<dbReference type="Pfam" id="PF00104">
    <property type="entry name" value="Hormone_recep"/>
    <property type="match status" value="1"/>
</dbReference>
<evidence type="ECO:0000259" key="5">
    <source>
        <dbReference type="PROSITE" id="PS51843"/>
    </source>
</evidence>
<dbReference type="PANTHER" id="PTHR24083">
    <property type="entry name" value="NUCLEAR HORMONE RECEPTOR"/>
    <property type="match status" value="1"/>
</dbReference>
<keyword evidence="1" id="KW-0805">Transcription regulation</keyword>
<evidence type="ECO:0000313" key="7">
    <source>
        <dbReference type="Proteomes" id="UP001497623"/>
    </source>
</evidence>
<dbReference type="PROSITE" id="PS51843">
    <property type="entry name" value="NR_LBD"/>
    <property type="match status" value="1"/>
</dbReference>
<feature type="non-terminal residue" evidence="6">
    <location>
        <position position="354"/>
    </location>
</feature>
<keyword evidence="3" id="KW-0675">Receptor</keyword>
<dbReference type="SMART" id="SM00430">
    <property type="entry name" value="HOLI"/>
    <property type="match status" value="1"/>
</dbReference>
<evidence type="ECO:0000256" key="1">
    <source>
        <dbReference type="ARBA" id="ARBA00023015"/>
    </source>
</evidence>
<dbReference type="InterPro" id="IPR050274">
    <property type="entry name" value="Nuclear_hormone_rcpt_NR2"/>
</dbReference>
<dbReference type="PRINTS" id="PR01282">
    <property type="entry name" value="COUPTNFACTOR"/>
</dbReference>
<organism evidence="6 7">
    <name type="scientific">Meganyctiphanes norvegica</name>
    <name type="common">Northern krill</name>
    <name type="synonym">Thysanopoda norvegica</name>
    <dbReference type="NCBI Taxonomy" id="48144"/>
    <lineage>
        <taxon>Eukaryota</taxon>
        <taxon>Metazoa</taxon>
        <taxon>Ecdysozoa</taxon>
        <taxon>Arthropoda</taxon>
        <taxon>Crustacea</taxon>
        <taxon>Multicrustacea</taxon>
        <taxon>Malacostraca</taxon>
        <taxon>Eumalacostraca</taxon>
        <taxon>Eucarida</taxon>
        <taxon>Euphausiacea</taxon>
        <taxon>Euphausiidae</taxon>
        <taxon>Meganyctiphanes</taxon>
    </lineage>
</organism>
<dbReference type="AlphaFoldDB" id="A0AAV2S102"/>
<dbReference type="EMBL" id="CAXKWB010037521">
    <property type="protein sequence ID" value="CAL4150081.1"/>
    <property type="molecule type" value="Genomic_DNA"/>
</dbReference>
<dbReference type="SUPFAM" id="SSF48508">
    <property type="entry name" value="Nuclear receptor ligand-binding domain"/>
    <property type="match status" value="1"/>
</dbReference>
<name>A0AAV2S102_MEGNR</name>
<gene>
    <name evidence="6" type="ORF">MNOR_LOCUS30536</name>
</gene>
<sequence length="354" mass="38102">GEGEVSSSEDGIIHGLVPVPSSQASIHTSSETNIITKPIIKTLNNNDKYNLNNNNIEDARTHSNEEKKHIDVVTACVSPKPHGVSPSPMRSPSPPVSIHTTPTPTITPTYTPTSSPRTPTAMSPPTISEKGSSSSSSSLSNVGVGLGAGVEAGGILSITPTDSIYENAAKLLFLGVKWARSIPSFMQLPFRDQAILLEESWSELFVVAAAQWALPLDQGSLVRSCGAMGTPEREASLCREVVNMREIIARLHALRVDHTEYACLKALILFKPEARGLRDGYGVEVLQDQTQLMLHEYLASKVIGAGARVRVGKLLLLLPALSQISAQAVQDLFFRKTVGNTPIERVLCDMFKSS</sequence>
<protein>
    <recommendedName>
        <fullName evidence="5">NR LBD domain-containing protein</fullName>
    </recommendedName>
</protein>
<dbReference type="Gene3D" id="1.10.565.10">
    <property type="entry name" value="Retinoid X Receptor"/>
    <property type="match status" value="1"/>
</dbReference>
<evidence type="ECO:0000256" key="3">
    <source>
        <dbReference type="ARBA" id="ARBA00023170"/>
    </source>
</evidence>
<dbReference type="InterPro" id="IPR000536">
    <property type="entry name" value="Nucl_hrmn_rcpt_lig-bd"/>
</dbReference>
<dbReference type="FunFam" id="1.10.565.10:FF:000011">
    <property type="entry name" value="Nuclear receptor subfamily 5, group A, member 2"/>
    <property type="match status" value="1"/>
</dbReference>
<keyword evidence="2" id="KW-0804">Transcription</keyword>
<evidence type="ECO:0000256" key="2">
    <source>
        <dbReference type="ARBA" id="ARBA00023163"/>
    </source>
</evidence>
<dbReference type="InterPro" id="IPR001723">
    <property type="entry name" value="Nuclear_hrmn_rcpt"/>
</dbReference>
<dbReference type="Proteomes" id="UP001497623">
    <property type="component" value="Unassembled WGS sequence"/>
</dbReference>
<dbReference type="PRINTS" id="PR00398">
    <property type="entry name" value="STRDHORMONER"/>
</dbReference>
<evidence type="ECO:0000256" key="4">
    <source>
        <dbReference type="SAM" id="MobiDB-lite"/>
    </source>
</evidence>
<feature type="non-terminal residue" evidence="6">
    <location>
        <position position="1"/>
    </location>
</feature>
<feature type="compositionally biased region" description="Low complexity" evidence="4">
    <location>
        <begin position="96"/>
        <end position="140"/>
    </location>
</feature>
<feature type="region of interest" description="Disordered" evidence="4">
    <location>
        <begin position="79"/>
        <end position="140"/>
    </location>
</feature>
<dbReference type="InterPro" id="IPR035500">
    <property type="entry name" value="NHR-like_dom_sf"/>
</dbReference>
<comment type="caution">
    <text evidence="6">The sequence shown here is derived from an EMBL/GenBank/DDBJ whole genome shotgun (WGS) entry which is preliminary data.</text>
</comment>
<proteinExistence type="predicted"/>
<evidence type="ECO:0000313" key="6">
    <source>
        <dbReference type="EMBL" id="CAL4150081.1"/>
    </source>
</evidence>
<reference evidence="6 7" key="1">
    <citation type="submission" date="2024-05" db="EMBL/GenBank/DDBJ databases">
        <authorList>
            <person name="Wallberg A."/>
        </authorList>
    </citation>
    <scope>NUCLEOTIDE SEQUENCE [LARGE SCALE GENOMIC DNA]</scope>
</reference>
<feature type="domain" description="NR LBD" evidence="5">
    <location>
        <begin position="104"/>
        <end position="354"/>
    </location>
</feature>
<accession>A0AAV2S102</accession>
<keyword evidence="7" id="KW-1185">Reference proteome</keyword>